<accession>A0ABX9M639</accession>
<proteinExistence type="predicted"/>
<sequence>MSEAGKKFLAMIIEGEYYLYRDFLSEFFPNLITTRSERIFQNESTIVRIVFVLAKRRTLFGKATVFDWNQRIDRKNGSAASKNPFGSSANGT</sequence>
<evidence type="ECO:0000313" key="2">
    <source>
        <dbReference type="Proteomes" id="UP000285569"/>
    </source>
</evidence>
<dbReference type="EMBL" id="QHCR01000003">
    <property type="protein sequence ID" value="RHX80872.1"/>
    <property type="molecule type" value="Genomic_DNA"/>
</dbReference>
<protein>
    <submittedName>
        <fullName evidence="1">Uncharacterized protein</fullName>
    </submittedName>
</protein>
<name>A0ABX9M639_9LEPT</name>
<reference evidence="2" key="1">
    <citation type="submission" date="2018-05" db="EMBL/GenBank/DDBJ databases">
        <title>Leptospira yasudae sp. nov. and Leptospira stimsonii sp. nov., two pathogenic species of the genus Leptospira isolated from environmental sources.</title>
        <authorList>
            <person name="Casanovas-Massana A."/>
            <person name="Hamond C."/>
            <person name="Santos L.A."/>
            <person name="Hacker K.P."/>
            <person name="Balassiano I."/>
            <person name="Medeiros M.A."/>
            <person name="Reis M.G."/>
            <person name="Ko A.I."/>
            <person name="Wunder E.A."/>
        </authorList>
    </citation>
    <scope>NUCLEOTIDE SEQUENCE [LARGE SCALE GENOMIC DNA]</scope>
    <source>
        <strain evidence="2">B21</strain>
    </source>
</reference>
<keyword evidence="2" id="KW-1185">Reference proteome</keyword>
<dbReference type="Proteomes" id="UP000285569">
    <property type="component" value="Unassembled WGS sequence"/>
</dbReference>
<reference evidence="1 2" key="2">
    <citation type="journal article" date="2020" name="Int. J. Syst. Evol. Microbiol.">
        <title>Leptospira yasudae sp. nov. and Leptospira stimsonii sp. nov., two new species of the pathogenic group isolated from environmental sources.</title>
        <authorList>
            <person name="Casanovas-Massana A."/>
            <person name="Hamond C."/>
            <person name="Santos L.A."/>
            <person name="de Oliveira D."/>
            <person name="Hacker K.P."/>
            <person name="Balassiano I."/>
            <person name="Costa F."/>
            <person name="Medeiros M.A."/>
            <person name="Reis M.G."/>
            <person name="Ko A.I."/>
            <person name="Wunder E.A."/>
        </authorList>
    </citation>
    <scope>NUCLEOTIDE SEQUENCE [LARGE SCALE GENOMIC DNA]</scope>
    <source>
        <strain evidence="1 2">B21</strain>
    </source>
</reference>
<evidence type="ECO:0000313" key="1">
    <source>
        <dbReference type="EMBL" id="RHX80872.1"/>
    </source>
</evidence>
<gene>
    <name evidence="1" type="ORF">DLM77_08350</name>
</gene>
<comment type="caution">
    <text evidence="1">The sequence shown here is derived from an EMBL/GenBank/DDBJ whole genome shotgun (WGS) entry which is preliminary data.</text>
</comment>
<organism evidence="1 2">
    <name type="scientific">Leptospira yasudae</name>
    <dbReference type="NCBI Taxonomy" id="2202201"/>
    <lineage>
        <taxon>Bacteria</taxon>
        <taxon>Pseudomonadati</taxon>
        <taxon>Spirochaetota</taxon>
        <taxon>Spirochaetia</taxon>
        <taxon>Leptospirales</taxon>
        <taxon>Leptospiraceae</taxon>
        <taxon>Leptospira</taxon>
    </lineage>
</organism>